<evidence type="ECO:0000259" key="1">
    <source>
        <dbReference type="Pfam" id="PF01261"/>
    </source>
</evidence>
<evidence type="ECO:0000313" key="3">
    <source>
        <dbReference type="Proteomes" id="UP000178082"/>
    </source>
</evidence>
<dbReference type="InterPro" id="IPR036237">
    <property type="entry name" value="Xyl_isomerase-like_sf"/>
</dbReference>
<comment type="caution">
    <text evidence="2">The sequence shown here is derived from an EMBL/GenBank/DDBJ whole genome shotgun (WGS) entry which is preliminary data.</text>
</comment>
<dbReference type="InterPro" id="IPR050312">
    <property type="entry name" value="IolE/XylAMocC-like"/>
</dbReference>
<dbReference type="SUPFAM" id="SSF51658">
    <property type="entry name" value="Xylose isomerase-like"/>
    <property type="match status" value="1"/>
</dbReference>
<evidence type="ECO:0000313" key="2">
    <source>
        <dbReference type="EMBL" id="OGL54396.1"/>
    </source>
</evidence>
<dbReference type="Proteomes" id="UP000178082">
    <property type="component" value="Unassembled WGS sequence"/>
</dbReference>
<dbReference type="PANTHER" id="PTHR12110:SF53">
    <property type="entry name" value="BLR5974 PROTEIN"/>
    <property type="match status" value="1"/>
</dbReference>
<dbReference type="Gene3D" id="3.20.20.150">
    <property type="entry name" value="Divalent-metal-dependent TIM barrel enzymes"/>
    <property type="match status" value="1"/>
</dbReference>
<reference evidence="2 3" key="1">
    <citation type="journal article" date="2016" name="Nat. Commun.">
        <title>Thousands of microbial genomes shed light on interconnected biogeochemical processes in an aquifer system.</title>
        <authorList>
            <person name="Anantharaman K."/>
            <person name="Brown C.T."/>
            <person name="Hug L.A."/>
            <person name="Sharon I."/>
            <person name="Castelle C.J."/>
            <person name="Probst A.J."/>
            <person name="Thomas B.C."/>
            <person name="Singh A."/>
            <person name="Wilkins M.J."/>
            <person name="Karaoz U."/>
            <person name="Brodie E.L."/>
            <person name="Williams K.H."/>
            <person name="Hubbard S.S."/>
            <person name="Banfield J.F."/>
        </authorList>
    </citation>
    <scope>NUCLEOTIDE SEQUENCE [LARGE SCALE GENOMIC DNA]</scope>
</reference>
<dbReference type="AlphaFoldDB" id="A0A1F7SKT7"/>
<dbReference type="STRING" id="1817883.A3G31_12195"/>
<gene>
    <name evidence="2" type="ORF">A3G31_12195</name>
</gene>
<protein>
    <recommendedName>
        <fullName evidence="1">Xylose isomerase-like TIM barrel domain-containing protein</fullName>
    </recommendedName>
</protein>
<dbReference type="Pfam" id="PF01261">
    <property type="entry name" value="AP_endonuc_2"/>
    <property type="match status" value="1"/>
</dbReference>
<organism evidence="2 3">
    <name type="scientific">Candidatus Schekmanbacteria bacterium RIFCSPLOWO2_12_FULL_38_15</name>
    <dbReference type="NCBI Taxonomy" id="1817883"/>
    <lineage>
        <taxon>Bacteria</taxon>
        <taxon>Candidatus Schekmaniibacteriota</taxon>
    </lineage>
</organism>
<dbReference type="EMBL" id="MGDI01000012">
    <property type="protein sequence ID" value="OGL54396.1"/>
    <property type="molecule type" value="Genomic_DNA"/>
</dbReference>
<name>A0A1F7SKT7_9BACT</name>
<dbReference type="PANTHER" id="PTHR12110">
    <property type="entry name" value="HYDROXYPYRUVATE ISOMERASE"/>
    <property type="match status" value="1"/>
</dbReference>
<proteinExistence type="predicted"/>
<accession>A0A1F7SKT7</accession>
<sequence length="275" mass="31331">MKAKNLIGIMQGRLLPPINSRIQAFPTDRWNEEFAIAKELGLDCIEFIFEGEDYEKHPLMNADGINQIRQIESQTGIKVLSVCADYFMDFPLHKVNCLEKSISVLRQLIANAAVLDVKDIIIPCVDNSKLSSPLEISNFKTSLDKCIPSTEKYGINLTLETDLSPEDFSDLLTRFNSPYIKVNYDIGNSASNGYNPEKEIETYGKWITDVHIKDRVYKGGTVPLSYGNADFNTVFNKLKKINFSGIFILQTARRDMGKEKETIKEYMNFIKKYLN</sequence>
<feature type="domain" description="Xylose isomerase-like TIM barrel" evidence="1">
    <location>
        <begin position="34"/>
        <end position="272"/>
    </location>
</feature>
<dbReference type="InterPro" id="IPR013022">
    <property type="entry name" value="Xyl_isomerase-like_TIM-brl"/>
</dbReference>